<accession>A0A9N7V460</accession>
<comment type="caution">
    <text evidence="1">The sequence shown here is derived from an EMBL/GenBank/DDBJ whole genome shotgun (WGS) entry which is preliminary data.</text>
</comment>
<reference evidence="1" key="1">
    <citation type="submission" date="2020-03" db="EMBL/GenBank/DDBJ databases">
        <authorList>
            <person name="Weist P."/>
        </authorList>
    </citation>
    <scope>NUCLEOTIDE SEQUENCE</scope>
</reference>
<name>A0A9N7V460_PLEPL</name>
<dbReference type="AlphaFoldDB" id="A0A9N7V460"/>
<evidence type="ECO:0000313" key="2">
    <source>
        <dbReference type="Proteomes" id="UP001153269"/>
    </source>
</evidence>
<organism evidence="1 2">
    <name type="scientific">Pleuronectes platessa</name>
    <name type="common">European plaice</name>
    <dbReference type="NCBI Taxonomy" id="8262"/>
    <lineage>
        <taxon>Eukaryota</taxon>
        <taxon>Metazoa</taxon>
        <taxon>Chordata</taxon>
        <taxon>Craniata</taxon>
        <taxon>Vertebrata</taxon>
        <taxon>Euteleostomi</taxon>
        <taxon>Actinopterygii</taxon>
        <taxon>Neopterygii</taxon>
        <taxon>Teleostei</taxon>
        <taxon>Neoteleostei</taxon>
        <taxon>Acanthomorphata</taxon>
        <taxon>Carangaria</taxon>
        <taxon>Pleuronectiformes</taxon>
        <taxon>Pleuronectoidei</taxon>
        <taxon>Pleuronectidae</taxon>
        <taxon>Pleuronectes</taxon>
    </lineage>
</organism>
<proteinExistence type="predicted"/>
<protein>
    <submittedName>
        <fullName evidence="1">Uncharacterized protein</fullName>
    </submittedName>
</protein>
<dbReference type="Proteomes" id="UP001153269">
    <property type="component" value="Unassembled WGS sequence"/>
</dbReference>
<sequence length="146" mass="15711">MGLEQRQMGEGFQQQLQQHTGESLTVQLAGARGGGVLSELPSSPLPSSLSSPLCFPFASLPRLSDPINSLALLSSAVTLPTWVNYVSSTLSLHGFVPVTPEAEAPRCAKAASRCFSLRCDRHKVLTWEWMGASCYLRLGAALKRPV</sequence>
<gene>
    <name evidence="1" type="ORF">PLEPLA_LOCUS29972</name>
</gene>
<dbReference type="EMBL" id="CADEAL010002813">
    <property type="protein sequence ID" value="CAB1442291.1"/>
    <property type="molecule type" value="Genomic_DNA"/>
</dbReference>
<keyword evidence="2" id="KW-1185">Reference proteome</keyword>
<evidence type="ECO:0000313" key="1">
    <source>
        <dbReference type="EMBL" id="CAB1442291.1"/>
    </source>
</evidence>